<name>U7QA75_9CYAN</name>
<dbReference type="Gene3D" id="2.150.10.10">
    <property type="entry name" value="Serralysin-like metalloprotease, C-terminal"/>
    <property type="match status" value="3"/>
</dbReference>
<dbReference type="InterPro" id="IPR038081">
    <property type="entry name" value="CalX-like_sf"/>
</dbReference>
<evidence type="ECO:0000313" key="8">
    <source>
        <dbReference type="Proteomes" id="UP000017127"/>
    </source>
</evidence>
<feature type="domain" description="Calx-beta" evidence="6">
    <location>
        <begin position="733"/>
        <end position="836"/>
    </location>
</feature>
<dbReference type="Pfam" id="PF03160">
    <property type="entry name" value="Calx-beta"/>
    <property type="match status" value="4"/>
</dbReference>
<dbReference type="PANTHER" id="PTHR11878">
    <property type="entry name" value="SODIUM/CALCIUM EXCHANGER"/>
    <property type="match status" value="1"/>
</dbReference>
<feature type="region of interest" description="Disordered" evidence="5">
    <location>
        <begin position="338"/>
        <end position="367"/>
    </location>
</feature>
<comment type="caution">
    <text evidence="7">The sequence shown here is derived from an EMBL/GenBank/DDBJ whole genome shotgun (WGS) entry which is preliminary data.</text>
</comment>
<dbReference type="OrthoDB" id="468608at2"/>
<dbReference type="InterPro" id="IPR059226">
    <property type="entry name" value="Choice_anch_Q_dom"/>
</dbReference>
<dbReference type="NCBIfam" id="NF041518">
    <property type="entry name" value="choice_anch_Q"/>
    <property type="match status" value="1"/>
</dbReference>
<sequence>MANIIGTVNPDLLEGTLEADLIQGLEGDDTLIGFPGNDTLQGNSDNDSILGSRDEDLLQGGEGDDSVFGELGNDTVEGDLGNDLLFGNEGDDFISDIGGSDIFYGGQGNDTILNLEGDDQLFGDRDNDILYTGFGLNTLTGGGGADLFVIGRELNGGFTDIITDFRPGFDLIALTEDLEFEDLEFIQTGNNTTIIERESREELAILEATQRNTLIRSNFTKSITTITSVVEFSEQSVEIKEDQTSAFVEIGIERTGSPLNTVGAQLLLFEANSSSDDLDFPAEGIEVVFAPFETFKRVTIPINNDDQFEGDESIRLRLTDPIGGATIGVQSEFIVNIEDDDQPPAPPTPTPTPTPTPDDTPILPATPPITPSTVGVSVSPPEVPEDQGQELVYTFRRSSGSLATGIIVDFAIAGSAELGTDYTVTGALDFAEGSGRIVFPLNSSTTQVTLTPVANDIFEADKTVELTVADSGTLYTADSARQSAIGTIINDDEPPDPPVYDFTQANFIGVEGDPDNPQQAEIIIRRSADLALQSRVDVILTDGTAVEGTDYNTPPQPTPVVFLPEEAEKSVLVDLIPNTEEQEARSLNLSFGNFEIITEDGNPIMGGQAGVTNGTATLTINDDDGPISYEFTNPSFIASEGNALNTVNVVEIVRSGRLADPSSVTVNLEGINNALADVDFGAGPITVNFEADQSVATVPIAIIGNVAPEPNKTVRLSLAAPPGQNVGMDNPTADLIIVDDDDIPTYDFTTNQYTASEEEGTTEVVTVLRSGNAEVASSVDVVLTTAAANGGTPGEDFTPERITVDFAPGETTQTISLDIIDDTVEEEAEAVSLSFENFAPQGQTGNTFPTANLLILDNRSPPVYNFSAATFSTLEGNSPNTTNVVEVLRSGETSNPSSVDVVLTQGTAAPGSDYTDGPITIDFASGETSQTVPIQILGDDRVENDETLGLSFTNFLVVGNNGQEVAAGRAGTLQPESVLTIENDDTATVSITAIQAEAIEADANQPDLNPATQNGTFRIERSPEAAGALTVNLTVSGNKLLLSEPEYELQIGTQAVPIQVDAETNTGSATVTLPVDQLSVDITLVPLDDPQAEADESLTLTLAEIDDSEYVIDSEDNQATVTILANDTEVTRLTDSDQINDEQAYFDAVEGSLRQALINAQNFSGANEITFAAQAAGNNTIDLVAALPNINSDLTFNGPGANVLTVERSESATSDFRLFTINGGDVTFEGLTIANGVAPGTNFDDSGNVQTGSRGGAINVSSSSSTVNIINSVVTGSQANNGGGIANSGQLNITNSTISSNTGVNGGGIVVIDGSVNVTNSTIAGNTADLGGGIFNSIASLTLTNSTIALNNANSRGGGIRNIGGGVSLKNTLIASNTIDPTNTTASDPDLSTSTDFPATSGGNNLIGDAEGVNGLTNGVNGDLVGVAPDALLIGELVDNGGLTPTIALQTRSPAIDAGNAEFSGVFTDPGTFDQRQVDPFARIANDVIDIGAFEFQA</sequence>
<dbReference type="SMART" id="SM00237">
    <property type="entry name" value="Calx_beta"/>
    <property type="match status" value="5"/>
</dbReference>
<dbReference type="GO" id="GO:0030001">
    <property type="term" value="P:metal ion transport"/>
    <property type="evidence" value="ECO:0007669"/>
    <property type="project" value="TreeGrafter"/>
</dbReference>
<dbReference type="PRINTS" id="PR00313">
    <property type="entry name" value="CABNDNGRPT"/>
</dbReference>
<evidence type="ECO:0000256" key="3">
    <source>
        <dbReference type="ARBA" id="ARBA00022837"/>
    </source>
</evidence>
<keyword evidence="8" id="KW-1185">Reference proteome</keyword>
<dbReference type="InterPro" id="IPR003644">
    <property type="entry name" value="Calx_beta"/>
</dbReference>
<evidence type="ECO:0000259" key="6">
    <source>
        <dbReference type="SMART" id="SM00237"/>
    </source>
</evidence>
<dbReference type="InterPro" id="IPR011050">
    <property type="entry name" value="Pectin_lyase_fold/virulence"/>
</dbReference>
<dbReference type="GO" id="GO:0005509">
    <property type="term" value="F:calcium ion binding"/>
    <property type="evidence" value="ECO:0007669"/>
    <property type="project" value="InterPro"/>
</dbReference>
<dbReference type="SUPFAM" id="SSF51120">
    <property type="entry name" value="beta-Roll"/>
    <property type="match status" value="1"/>
</dbReference>
<keyword evidence="1" id="KW-0732">Signal</keyword>
<feature type="compositionally biased region" description="Pro residues" evidence="5">
    <location>
        <begin position="343"/>
        <end position="367"/>
    </location>
</feature>
<evidence type="ECO:0000256" key="2">
    <source>
        <dbReference type="ARBA" id="ARBA00022737"/>
    </source>
</evidence>
<keyword evidence="4" id="KW-0813">Transport</keyword>
<dbReference type="SUPFAM" id="SSF51126">
    <property type="entry name" value="Pectin lyase-like"/>
    <property type="match status" value="1"/>
</dbReference>
<keyword evidence="3" id="KW-0106">Calcium</keyword>
<protein>
    <submittedName>
        <fullName evidence="7">Hemolysin-type calcium-binding repeat family protein</fullName>
    </submittedName>
</protein>
<evidence type="ECO:0000256" key="4">
    <source>
        <dbReference type="ARBA" id="ARBA00023065"/>
    </source>
</evidence>
<dbReference type="InterPro" id="IPR051171">
    <property type="entry name" value="CaCA"/>
</dbReference>
<feature type="compositionally biased region" description="Polar residues" evidence="5">
    <location>
        <begin position="38"/>
        <end position="49"/>
    </location>
</feature>
<proteinExistence type="predicted"/>
<keyword evidence="2" id="KW-0677">Repeat</keyword>
<feature type="domain" description="Calx-beta" evidence="6">
    <location>
        <begin position="218"/>
        <end position="319"/>
    </location>
</feature>
<dbReference type="InterPro" id="IPR001343">
    <property type="entry name" value="Hemolysn_Ca-bd"/>
</dbReference>
<feature type="domain" description="Calx-beta" evidence="6">
    <location>
        <begin position="487"/>
        <end position="592"/>
    </location>
</feature>
<gene>
    <name evidence="7" type="ORF">M595_5336</name>
</gene>
<evidence type="ECO:0000256" key="1">
    <source>
        <dbReference type="ARBA" id="ARBA00022729"/>
    </source>
</evidence>
<reference evidence="7 8" key="1">
    <citation type="journal article" date="2013" name="Front. Microbiol.">
        <title>Comparative genomic analyses of the cyanobacterium, Lyngbya aestuarii BL J, a powerful hydrogen producer.</title>
        <authorList>
            <person name="Kothari A."/>
            <person name="Vaughn M."/>
            <person name="Garcia-Pichel F."/>
        </authorList>
    </citation>
    <scope>NUCLEOTIDE SEQUENCE [LARGE SCALE GENOMIC DNA]</scope>
    <source>
        <strain evidence="7 8">BL J</strain>
    </source>
</reference>
<dbReference type="PANTHER" id="PTHR11878:SF65">
    <property type="entry name" value="NA_CA-EXCHANGE PROTEIN, ISOFORM G"/>
    <property type="match status" value="1"/>
</dbReference>
<dbReference type="EMBL" id="AUZM01000083">
    <property type="protein sequence ID" value="ERT04728.1"/>
    <property type="molecule type" value="Genomic_DNA"/>
</dbReference>
<dbReference type="Proteomes" id="UP000017127">
    <property type="component" value="Unassembled WGS sequence"/>
</dbReference>
<dbReference type="SUPFAM" id="SSF141072">
    <property type="entry name" value="CalX-like"/>
    <property type="match status" value="7"/>
</dbReference>
<dbReference type="Pfam" id="PF00353">
    <property type="entry name" value="HemolysinCabind"/>
    <property type="match status" value="3"/>
</dbReference>
<feature type="domain" description="Calx-beta" evidence="6">
    <location>
        <begin position="616"/>
        <end position="719"/>
    </location>
</feature>
<accession>U7QA75</accession>
<keyword evidence="4" id="KW-0406">Ion transport</keyword>
<dbReference type="GO" id="GO:0007154">
    <property type="term" value="P:cell communication"/>
    <property type="evidence" value="ECO:0007669"/>
    <property type="project" value="InterPro"/>
</dbReference>
<dbReference type="Gene3D" id="2.60.40.2030">
    <property type="match status" value="7"/>
</dbReference>
<evidence type="ECO:0000313" key="7">
    <source>
        <dbReference type="EMBL" id="ERT04728.1"/>
    </source>
</evidence>
<feature type="region of interest" description="Disordered" evidence="5">
    <location>
        <begin position="34"/>
        <end position="55"/>
    </location>
</feature>
<dbReference type="GO" id="GO:0016020">
    <property type="term" value="C:membrane"/>
    <property type="evidence" value="ECO:0007669"/>
    <property type="project" value="InterPro"/>
</dbReference>
<feature type="domain" description="Calx-beta" evidence="6">
    <location>
        <begin position="851"/>
        <end position="953"/>
    </location>
</feature>
<evidence type="ECO:0000256" key="5">
    <source>
        <dbReference type="SAM" id="MobiDB-lite"/>
    </source>
</evidence>
<organism evidence="7 8">
    <name type="scientific">Lyngbya aestuarii BL J</name>
    <dbReference type="NCBI Taxonomy" id="1348334"/>
    <lineage>
        <taxon>Bacteria</taxon>
        <taxon>Bacillati</taxon>
        <taxon>Cyanobacteriota</taxon>
        <taxon>Cyanophyceae</taxon>
        <taxon>Oscillatoriophycideae</taxon>
        <taxon>Oscillatoriales</taxon>
        <taxon>Microcoleaceae</taxon>
        <taxon>Lyngbya</taxon>
    </lineage>
</organism>
<dbReference type="RefSeq" id="WP_023069025.1">
    <property type="nucleotide sequence ID" value="NZ_AUZM01000083.1"/>
</dbReference>
<dbReference type="InterPro" id="IPR011049">
    <property type="entry name" value="Serralysin-like_metalloprot_C"/>
</dbReference>